<dbReference type="Proteomes" id="UP000229433">
    <property type="component" value="Unassembled WGS sequence"/>
</dbReference>
<dbReference type="AlphaFoldDB" id="A0A2G1VW85"/>
<evidence type="ECO:0000313" key="1">
    <source>
        <dbReference type="EMBL" id="PHQ31024.1"/>
    </source>
</evidence>
<keyword evidence="2" id="KW-1185">Reference proteome</keyword>
<organism evidence="1 2">
    <name type="scientific">Leeuwenhoekiella nanhaiensis</name>
    <dbReference type="NCBI Taxonomy" id="1655491"/>
    <lineage>
        <taxon>Bacteria</taxon>
        <taxon>Pseudomonadati</taxon>
        <taxon>Bacteroidota</taxon>
        <taxon>Flavobacteriia</taxon>
        <taxon>Flavobacteriales</taxon>
        <taxon>Flavobacteriaceae</taxon>
        <taxon>Leeuwenhoekiella</taxon>
    </lineage>
</organism>
<dbReference type="EMBL" id="NQXA01000001">
    <property type="protein sequence ID" value="PHQ31024.1"/>
    <property type="molecule type" value="Genomic_DNA"/>
</dbReference>
<protein>
    <recommendedName>
        <fullName evidence="3">NlpE C-terminal OB domain-containing protein</fullName>
    </recommendedName>
</protein>
<proteinExistence type="predicted"/>
<accession>A0A2G1VW85</accession>
<evidence type="ECO:0000313" key="2">
    <source>
        <dbReference type="Proteomes" id="UP000229433"/>
    </source>
</evidence>
<dbReference type="OrthoDB" id="1143948at2"/>
<comment type="caution">
    <text evidence="1">The sequence shown here is derived from an EMBL/GenBank/DDBJ whole genome shotgun (WGS) entry which is preliminary data.</text>
</comment>
<reference evidence="1 2" key="1">
    <citation type="submission" date="2017-08" db="EMBL/GenBank/DDBJ databases">
        <title>The whole genome shortgun sequences of strain Leeuwenhoekiella nanhaiensis G18 from the South China Sea.</title>
        <authorList>
            <person name="Liu Q."/>
        </authorList>
    </citation>
    <scope>NUCLEOTIDE SEQUENCE [LARGE SCALE GENOMIC DNA]</scope>
    <source>
        <strain evidence="1 2">G18</strain>
    </source>
</reference>
<evidence type="ECO:0008006" key="3">
    <source>
        <dbReference type="Google" id="ProtNLM"/>
    </source>
</evidence>
<dbReference type="PROSITE" id="PS51257">
    <property type="entry name" value="PROKAR_LIPOPROTEIN"/>
    <property type="match status" value="1"/>
</dbReference>
<name>A0A2G1VW85_9FLAO</name>
<sequence>MKSILVTLLTILFLSCDSETQSVQVSGEFIYYADAAVLQVDESVYGVVLDEKANELIRQASGYKTNPEDFVQVILEVVKRPKPPKEEGWDTLVRIKNILAVSYPKENDRLRLQLTK</sequence>
<dbReference type="RefSeq" id="WP_099644563.1">
    <property type="nucleotide sequence ID" value="NZ_KZ319287.1"/>
</dbReference>
<gene>
    <name evidence="1" type="ORF">CJ305_02020</name>
</gene>